<dbReference type="NCBIfam" id="TIGR01446">
    <property type="entry name" value="DnaD_dom"/>
    <property type="match status" value="1"/>
</dbReference>
<evidence type="ECO:0000313" key="4">
    <source>
        <dbReference type="Proteomes" id="UP001549363"/>
    </source>
</evidence>
<comment type="caution">
    <text evidence="3">The sequence shown here is derived from an EMBL/GenBank/DDBJ whole genome shotgun (WGS) entry which is preliminary data.</text>
</comment>
<gene>
    <name evidence="3" type="ORF">ABIA69_001058</name>
</gene>
<sequence>MNLLIKESPLQLLPSLAVKIGLNQALVLQQMHYWLRLSKNYRDGHKWMYKTLEDWHKEFPFWSKSTLERTIRKLEEQQLIVVGHYNRMKTDRTKWYRVNQQAIDDLCADFPTQDEDMQTCEMTASTHETSKLASRQNENMVDCNVTSPIPIDYTENTTENSSLDVQRNDASAPTAEHFYSHNGFGRLNPYVTDKIAYWKKELTEELVLFAMTTAIDNNVPKWSYVESVLKDWRQQQLTTVAEALFYKQSFHTKKQALQYKQHSEIMPHWFHKRHNGHFPVNHVLPSDFEAERQKILNKLTSQKS</sequence>
<comment type="similarity">
    <text evidence="1">Belongs to the DnaB/DnaD family.</text>
</comment>
<dbReference type="PANTHER" id="PTHR37293:SF9">
    <property type="entry name" value="PHI ETA ORF 22-LIKE PROTEIN"/>
    <property type="match status" value="1"/>
</dbReference>
<organism evidence="3 4">
    <name type="scientific">Lysinibacillus parviboronicapiens</name>
    <dbReference type="NCBI Taxonomy" id="436516"/>
    <lineage>
        <taxon>Bacteria</taxon>
        <taxon>Bacillati</taxon>
        <taxon>Bacillota</taxon>
        <taxon>Bacilli</taxon>
        <taxon>Bacillales</taxon>
        <taxon>Bacillaceae</taxon>
        <taxon>Lysinibacillus</taxon>
    </lineage>
</organism>
<protein>
    <submittedName>
        <fullName evidence="3">DnaD/phage-associated family protein</fullName>
    </submittedName>
</protein>
<evidence type="ECO:0000256" key="1">
    <source>
        <dbReference type="ARBA" id="ARBA00093462"/>
    </source>
</evidence>
<proteinExistence type="inferred from homology"/>
<dbReference type="Gene3D" id="1.10.10.630">
    <property type="entry name" value="DnaD domain-like"/>
    <property type="match status" value="1"/>
</dbReference>
<dbReference type="InterPro" id="IPR034829">
    <property type="entry name" value="DnaD-like_sf"/>
</dbReference>
<evidence type="ECO:0000259" key="2">
    <source>
        <dbReference type="Pfam" id="PF07261"/>
    </source>
</evidence>
<reference evidence="3 4" key="1">
    <citation type="submission" date="2024-06" db="EMBL/GenBank/DDBJ databases">
        <title>Sorghum-associated microbial communities from plants grown in Nebraska, USA.</title>
        <authorList>
            <person name="Schachtman D."/>
        </authorList>
    </citation>
    <scope>NUCLEOTIDE SEQUENCE [LARGE SCALE GENOMIC DNA]</scope>
    <source>
        <strain evidence="3 4">736</strain>
    </source>
</reference>
<dbReference type="EMBL" id="JBEPSB010000003">
    <property type="protein sequence ID" value="MET4559915.1"/>
    <property type="molecule type" value="Genomic_DNA"/>
</dbReference>
<dbReference type="SUPFAM" id="SSF158499">
    <property type="entry name" value="DnaD domain-like"/>
    <property type="match status" value="1"/>
</dbReference>
<keyword evidence="4" id="KW-1185">Reference proteome</keyword>
<name>A0ABV2PG67_9BACI</name>
<dbReference type="InterPro" id="IPR053162">
    <property type="entry name" value="DnaD"/>
</dbReference>
<dbReference type="Pfam" id="PF07261">
    <property type="entry name" value="DnaB_2"/>
    <property type="match status" value="1"/>
</dbReference>
<accession>A0ABV2PG67</accession>
<feature type="domain" description="DnaB/C C-terminal" evidence="2">
    <location>
        <begin position="179"/>
        <end position="243"/>
    </location>
</feature>
<dbReference type="Proteomes" id="UP001549363">
    <property type="component" value="Unassembled WGS sequence"/>
</dbReference>
<dbReference type="InterPro" id="IPR006343">
    <property type="entry name" value="DnaB/C_C"/>
</dbReference>
<dbReference type="RefSeq" id="WP_193766995.1">
    <property type="nucleotide sequence ID" value="NZ_CP073713.1"/>
</dbReference>
<evidence type="ECO:0000313" key="3">
    <source>
        <dbReference type="EMBL" id="MET4559915.1"/>
    </source>
</evidence>
<dbReference type="PANTHER" id="PTHR37293">
    <property type="entry name" value="PHAGE REPLICATION PROTEIN-RELATED"/>
    <property type="match status" value="1"/>
</dbReference>